<comment type="caution">
    <text evidence="3">The sequence shown here is derived from an EMBL/GenBank/DDBJ whole genome shotgun (WGS) entry which is preliminary data.</text>
</comment>
<evidence type="ECO:0000313" key="4">
    <source>
        <dbReference type="Proteomes" id="UP000767238"/>
    </source>
</evidence>
<accession>A0A9P8G823</accession>
<dbReference type="AlphaFoldDB" id="A0A9P8G823"/>
<dbReference type="Proteomes" id="UP000767238">
    <property type="component" value="Unassembled WGS sequence"/>
</dbReference>
<keyword evidence="1" id="KW-0175">Coiled coil</keyword>
<organism evidence="3 4">
    <name type="scientific">Aureobasidium melanogenum</name>
    <name type="common">Aureobasidium pullulans var. melanogenum</name>
    <dbReference type="NCBI Taxonomy" id="46634"/>
    <lineage>
        <taxon>Eukaryota</taxon>
        <taxon>Fungi</taxon>
        <taxon>Dikarya</taxon>
        <taxon>Ascomycota</taxon>
        <taxon>Pezizomycotina</taxon>
        <taxon>Dothideomycetes</taxon>
        <taxon>Dothideomycetidae</taxon>
        <taxon>Dothideales</taxon>
        <taxon>Saccotheciaceae</taxon>
        <taxon>Aureobasidium</taxon>
    </lineage>
</organism>
<evidence type="ECO:0000256" key="2">
    <source>
        <dbReference type="SAM" id="MobiDB-lite"/>
    </source>
</evidence>
<feature type="compositionally biased region" description="Polar residues" evidence="2">
    <location>
        <begin position="11"/>
        <end position="21"/>
    </location>
</feature>
<dbReference type="OrthoDB" id="3874912at2759"/>
<sequence>MGHHHSEPRQNQRTTLSSLETEPTDLPPTYAEVFDNTALMRDHFLAAANSQSNEVVRLVQELRSRDTTVRDLEDKLSSKRTDYSDKMASRLETVDTGFEAKRDELLLTVRDRERELRQAINQVRSGKRYTESVMASLEQEVRVLKQDLRQKTKNITSLEEQLEETQKLVEDMDSRINLLLGKSNTCQNCKDLVQQLQASESKTTGEREDLTTEVYALGCLVDFDNRYIETLYQRLRTCRIASMLVPPHLDTEEKKVECLKEACECLARPFLAQGLHNELNLSQEQQEITHLSTVAAIEHRRQLVGLHIQEVYTELRLARDELKCRTDEAAFTNDDNHTAIEQEFHGIVRLLIDCHKLIDSYKLRRQHNQAQTDQPSGAMGSSSDVDEASDGC</sequence>
<proteinExistence type="predicted"/>
<evidence type="ECO:0000313" key="3">
    <source>
        <dbReference type="EMBL" id="KAH0213649.1"/>
    </source>
</evidence>
<dbReference type="Gene3D" id="1.10.287.1490">
    <property type="match status" value="1"/>
</dbReference>
<dbReference type="EMBL" id="JAHFYH010000093">
    <property type="protein sequence ID" value="KAH0213649.1"/>
    <property type="molecule type" value="Genomic_DNA"/>
</dbReference>
<evidence type="ECO:0000256" key="1">
    <source>
        <dbReference type="SAM" id="Coils"/>
    </source>
</evidence>
<name>A0A9P8G823_AURME</name>
<reference evidence="3" key="1">
    <citation type="journal article" date="2021" name="J Fungi (Basel)">
        <title>Virulence traits and population genomics of the black yeast Aureobasidium melanogenum.</title>
        <authorList>
            <person name="Cernosa A."/>
            <person name="Sun X."/>
            <person name="Gostincar C."/>
            <person name="Fang C."/>
            <person name="Gunde-Cimerman N."/>
            <person name="Song Z."/>
        </authorList>
    </citation>
    <scope>NUCLEOTIDE SEQUENCE</scope>
    <source>
        <strain evidence="3">EXF-8016</strain>
    </source>
</reference>
<feature type="coiled-coil region" evidence="1">
    <location>
        <begin position="102"/>
        <end position="175"/>
    </location>
</feature>
<feature type="region of interest" description="Disordered" evidence="2">
    <location>
        <begin position="368"/>
        <end position="392"/>
    </location>
</feature>
<feature type="non-terminal residue" evidence="3">
    <location>
        <position position="392"/>
    </location>
</feature>
<feature type="compositionally biased region" description="Polar residues" evidence="2">
    <location>
        <begin position="368"/>
        <end position="383"/>
    </location>
</feature>
<feature type="compositionally biased region" description="Basic and acidic residues" evidence="2">
    <location>
        <begin position="1"/>
        <end position="10"/>
    </location>
</feature>
<protein>
    <submittedName>
        <fullName evidence="3">Uncharacterized protein</fullName>
    </submittedName>
</protein>
<gene>
    <name evidence="3" type="ORF">KCV03_g8805</name>
</gene>
<reference evidence="3" key="2">
    <citation type="submission" date="2021-08" db="EMBL/GenBank/DDBJ databases">
        <authorList>
            <person name="Gostincar C."/>
            <person name="Sun X."/>
            <person name="Song Z."/>
            <person name="Gunde-Cimerman N."/>
        </authorList>
    </citation>
    <scope>NUCLEOTIDE SEQUENCE</scope>
    <source>
        <strain evidence="3">EXF-8016</strain>
    </source>
</reference>
<feature type="region of interest" description="Disordered" evidence="2">
    <location>
        <begin position="1"/>
        <end position="28"/>
    </location>
</feature>